<evidence type="ECO:0000256" key="3">
    <source>
        <dbReference type="ARBA" id="ARBA00023128"/>
    </source>
</evidence>
<protein>
    <submittedName>
        <fullName evidence="7">Transcription factor, component of CCR4 transcriptional complex</fullName>
    </submittedName>
</protein>
<evidence type="ECO:0000256" key="5">
    <source>
        <dbReference type="SAM" id="MobiDB-lite"/>
    </source>
</evidence>
<proteinExistence type="inferred from homology"/>
<dbReference type="NCBIfam" id="TIGR03317">
    <property type="entry name" value="ygfZ_signature"/>
    <property type="match status" value="1"/>
</dbReference>
<evidence type="ECO:0000313" key="7">
    <source>
        <dbReference type="EMBL" id="CED82882.1"/>
    </source>
</evidence>
<dbReference type="InterPro" id="IPR057460">
    <property type="entry name" value="CAF17_C"/>
</dbReference>
<dbReference type="InterPro" id="IPR027266">
    <property type="entry name" value="TrmE/GcvT-like"/>
</dbReference>
<dbReference type="Gene3D" id="3.30.1360.120">
    <property type="entry name" value="Probable tRNA modification gtpase trme, domain 1"/>
    <property type="match status" value="1"/>
</dbReference>
<name>A0A0F7SLA0_PHARH</name>
<accession>A0A0F7SLA0</accession>
<dbReference type="EMBL" id="LN483142">
    <property type="protein sequence ID" value="CED82882.1"/>
    <property type="molecule type" value="Genomic_DNA"/>
</dbReference>
<comment type="subcellular location">
    <subcellularLocation>
        <location evidence="1">Mitochondrion</location>
    </subcellularLocation>
</comment>
<keyword evidence="2" id="KW-0809">Transit peptide</keyword>
<evidence type="ECO:0000259" key="6">
    <source>
        <dbReference type="Pfam" id="PF25455"/>
    </source>
</evidence>
<dbReference type="InterPro" id="IPR017703">
    <property type="entry name" value="YgfZ/GCV_T_CS"/>
</dbReference>
<evidence type="ECO:0000256" key="4">
    <source>
        <dbReference type="ARBA" id="ARBA00093447"/>
    </source>
</evidence>
<dbReference type="GO" id="GO:0016226">
    <property type="term" value="P:iron-sulfur cluster assembly"/>
    <property type="evidence" value="ECO:0007669"/>
    <property type="project" value="TreeGrafter"/>
</dbReference>
<feature type="domain" description="CAF17 C-terminal" evidence="6">
    <location>
        <begin position="322"/>
        <end position="430"/>
    </location>
</feature>
<dbReference type="PANTHER" id="PTHR22602:SF0">
    <property type="entry name" value="TRANSFERASE CAF17, MITOCHONDRIAL-RELATED"/>
    <property type="match status" value="1"/>
</dbReference>
<feature type="region of interest" description="Disordered" evidence="5">
    <location>
        <begin position="361"/>
        <end position="381"/>
    </location>
</feature>
<dbReference type="SUPFAM" id="SSF103025">
    <property type="entry name" value="Folate-binding domain"/>
    <property type="match status" value="1"/>
</dbReference>
<dbReference type="GO" id="GO:0005759">
    <property type="term" value="C:mitochondrial matrix"/>
    <property type="evidence" value="ECO:0007669"/>
    <property type="project" value="TreeGrafter"/>
</dbReference>
<reference evidence="7" key="1">
    <citation type="submission" date="2014-08" db="EMBL/GenBank/DDBJ databases">
        <authorList>
            <person name="Sharma Rahul"/>
            <person name="Thines Marco"/>
        </authorList>
    </citation>
    <scope>NUCLEOTIDE SEQUENCE</scope>
</reference>
<dbReference type="Pfam" id="PF25455">
    <property type="entry name" value="Beta-barrel_CAF17_C"/>
    <property type="match status" value="1"/>
</dbReference>
<sequence length="444" mass="48882">MGVMVKESNEMMTVLKQPSTSNTFSIVFWAKSHPSLDLSPMALKRLRCFDCASLRPATRKFSASSYTSYTPSPPTPAFPYSAPVPHRAVIRVAGKDATKFLNGLAAVKIPETIEGSRSFYGSFLHAQGRILHDTFIHLCPTSNAFLIEYDVRSPTSFLESIKKFVLRSKVGLKDVSSEWDVWAAWGHQDALERAKGGQRAWKWGNGASAALNWETEPERLSDPSENETGGWDLRAPGMGWRGLVKKGKTPSLAETGSSCQATDAYTLHRIMRGVPEGVDDLVPMSSLPSESCLDFMGGVDFRKGCYVGQELTVRTYHTGVIRKRIMPVQLFPLDKSPPSDLTPLPGSFPHPLPTALDIRLNSLPTSDTPDTKPSRGRSSGRLLSNVQGIGLALLRLEQVQTVWRGEGSMSVVDSEGNTFGVKPFKVDWWPVENPEEGQEVKRSV</sequence>
<dbReference type="PANTHER" id="PTHR22602">
    <property type="entry name" value="TRANSFERASE CAF17, MITOCHONDRIAL-RELATED"/>
    <property type="match status" value="1"/>
</dbReference>
<evidence type="ECO:0000256" key="2">
    <source>
        <dbReference type="ARBA" id="ARBA00022946"/>
    </source>
</evidence>
<dbReference type="InterPro" id="IPR045179">
    <property type="entry name" value="YgfZ/GcvT"/>
</dbReference>
<organism evidence="7">
    <name type="scientific">Phaffia rhodozyma</name>
    <name type="common">Yeast</name>
    <name type="synonym">Xanthophyllomyces dendrorhous</name>
    <dbReference type="NCBI Taxonomy" id="264483"/>
    <lineage>
        <taxon>Eukaryota</taxon>
        <taxon>Fungi</taxon>
        <taxon>Dikarya</taxon>
        <taxon>Basidiomycota</taxon>
        <taxon>Agaricomycotina</taxon>
        <taxon>Tremellomycetes</taxon>
        <taxon>Cystofilobasidiales</taxon>
        <taxon>Mrakiaceae</taxon>
        <taxon>Phaffia</taxon>
    </lineage>
</organism>
<keyword evidence="3" id="KW-0496">Mitochondrion</keyword>
<dbReference type="AlphaFoldDB" id="A0A0F7SLA0"/>
<comment type="similarity">
    <text evidence="4">Belongs to the GcvT family. CAF17/IBA57 subfamily.</text>
</comment>
<evidence type="ECO:0000256" key="1">
    <source>
        <dbReference type="ARBA" id="ARBA00004173"/>
    </source>
</evidence>